<feature type="compositionally biased region" description="Basic residues" evidence="4">
    <location>
        <begin position="611"/>
        <end position="621"/>
    </location>
</feature>
<evidence type="ECO:0000256" key="4">
    <source>
        <dbReference type="SAM" id="MobiDB-lite"/>
    </source>
</evidence>
<feature type="compositionally biased region" description="Basic residues" evidence="4">
    <location>
        <begin position="707"/>
        <end position="717"/>
    </location>
</feature>
<dbReference type="InterPro" id="IPR010301">
    <property type="entry name" value="RRP1"/>
</dbReference>
<dbReference type="PANTHER" id="PTHR13026">
    <property type="entry name" value="NNP-1 PROTEIN NOVEL NUCLEAR PROTEIN 1 NOP52"/>
    <property type="match status" value="1"/>
</dbReference>
<reference evidence="5" key="1">
    <citation type="submission" date="2020-03" db="EMBL/GenBank/DDBJ databases">
        <title>Studies in the Genomics of Life Span.</title>
        <authorList>
            <person name="Glass D."/>
        </authorList>
    </citation>
    <scope>NUCLEOTIDE SEQUENCE</scope>
    <source>
        <strain evidence="5">SUZIE</strain>
        <tissue evidence="5">Muscle</tissue>
    </source>
</reference>
<accession>A0AA41MGF7</accession>
<feature type="region of interest" description="Disordered" evidence="4">
    <location>
        <begin position="1"/>
        <end position="37"/>
    </location>
</feature>
<feature type="region of interest" description="Disordered" evidence="4">
    <location>
        <begin position="197"/>
        <end position="219"/>
    </location>
</feature>
<dbReference type="Pfam" id="PF05997">
    <property type="entry name" value="Nop52"/>
    <property type="match status" value="1"/>
</dbReference>
<feature type="compositionally biased region" description="Polar residues" evidence="4">
    <location>
        <begin position="942"/>
        <end position="952"/>
    </location>
</feature>
<evidence type="ECO:0000313" key="6">
    <source>
        <dbReference type="Proteomes" id="UP001166674"/>
    </source>
</evidence>
<feature type="compositionally biased region" description="Basic and acidic residues" evidence="4">
    <location>
        <begin position="680"/>
        <end position="698"/>
    </location>
</feature>
<evidence type="ECO:0000256" key="3">
    <source>
        <dbReference type="ARBA" id="ARBA00023242"/>
    </source>
</evidence>
<feature type="region of interest" description="Disordered" evidence="4">
    <location>
        <begin position="921"/>
        <end position="972"/>
    </location>
</feature>
<evidence type="ECO:0000256" key="1">
    <source>
        <dbReference type="ARBA" id="ARBA00004123"/>
    </source>
</evidence>
<protein>
    <submittedName>
        <fullName evidence="5">Ribosomal RNA processing protein 1-like protein B</fullName>
    </submittedName>
</protein>
<feature type="compositionally biased region" description="Basic residues" evidence="4">
    <location>
        <begin position="635"/>
        <end position="646"/>
    </location>
</feature>
<keyword evidence="3" id="KW-0539">Nucleus</keyword>
<dbReference type="GO" id="GO:0030688">
    <property type="term" value="C:preribosome, small subunit precursor"/>
    <property type="evidence" value="ECO:0007669"/>
    <property type="project" value="InterPro"/>
</dbReference>
<dbReference type="AlphaFoldDB" id="A0AA41MGF7"/>
<proteinExistence type="inferred from homology"/>
<comment type="caution">
    <text evidence="5">The sequence shown here is derived from an EMBL/GenBank/DDBJ whole genome shotgun (WGS) entry which is preliminary data.</text>
</comment>
<sequence>MPTSAAEFPSPPSLETQAGDTAQGHIRSRGSHSAAAAARHWPREPLLYRARSMLCTGRTVTMLRVQGCRELPLAWRGVEVPACCHPWLCGTSARCIQRLALHPVGTSLPTPVHGSSLLRQRGAQGPVNRCSHRLSSMEPAPEVGQTWAACFLVWVIRSLDMHSRLALVPAASTRRAPSTYPSATNAKVLRTQRRHHAVRLGGSSHGRSRSGTTRAPRMRGGRRLCDAIGVRRPSAQARPGRGRAAGDARAGAMAPAMQPAEVQFAQRLASSEKGVRDRAVRKLRQYLSVKTQSETGGFSQEELLKIWKGLFYCMWVQDEPLLQEELANTISQLIHVVNSSEAQHLFIQTFWQTINREWKGIDKLRLDKYYMLIRLVLRQSFEVLKRSGWEESQIKVFLDVLMKEILCPESRSPDGVKFHFIDIYLDELSKVGGKELLADQNLKFIDPFCKIAAKTKDHTLVQTIARGVFEVIVDQSPLIPEDTVEEQKTKVGDGDLSEEEAFENEAAWKKAVGRKKTALSKCHSRRERASDERGRKDCGTLEDTGLLLQFDYKAVADRLLEITNKKNIPPFNRKRLCKLIKKFQGLSEGGIPRLSFPEDISAEEDDQALCQRKHKKKRRNKVFLAEEEDSEGSIQKRKRKKKKRSHPQSETWGLRDAATPPAQSGGGEPAPAQRQTPQERAAEPRAEAESSTREKSSSERPPSVPTHSRRKRLKRKSLGAQGDIWDPTELPLEDRARSGPGSGHPQGPATRGSPTDGAQVLKRKRKLGALPVNGSGQASLTQCRRPQKKKAEPSSLDLYNLSSQKTTILKKRKKMKEMSNLIEHNGILGSRVRQIQALGTSISPLKKQPLRTEKDFVKFDTLFLPKPLFFRRAKSSAATRPAERAIQLNRTPSSTKKVTFGLNRNTTAEFKKTDKSILVSPTGPSRVAFNPEQKPLHGVLKTPTSSPASTPLATKKPLATAPKRRPTAMDFF</sequence>
<evidence type="ECO:0000256" key="2">
    <source>
        <dbReference type="ARBA" id="ARBA00006374"/>
    </source>
</evidence>
<gene>
    <name evidence="5" type="ORF">SUZIE_112855</name>
</gene>
<dbReference type="GO" id="GO:0005634">
    <property type="term" value="C:nucleus"/>
    <property type="evidence" value="ECO:0007669"/>
    <property type="project" value="UniProtKB-SubCell"/>
</dbReference>
<dbReference type="Proteomes" id="UP001166674">
    <property type="component" value="Unassembled WGS sequence"/>
</dbReference>
<dbReference type="PANTHER" id="PTHR13026:SF2">
    <property type="entry name" value="RIBOSOMAL RNA PROCESSING PROTEIN 1 HOMOLOG B"/>
    <property type="match status" value="1"/>
</dbReference>
<name>A0AA41MGF7_SCICA</name>
<dbReference type="GO" id="GO:0006364">
    <property type="term" value="P:rRNA processing"/>
    <property type="evidence" value="ECO:0007669"/>
    <property type="project" value="InterPro"/>
</dbReference>
<feature type="compositionally biased region" description="Polar residues" evidence="4">
    <location>
        <begin position="774"/>
        <end position="784"/>
    </location>
</feature>
<comment type="similarity">
    <text evidence="2">Belongs to the RRP1 family.</text>
</comment>
<organism evidence="5 6">
    <name type="scientific">Sciurus carolinensis</name>
    <name type="common">Eastern gray squirrel</name>
    <dbReference type="NCBI Taxonomy" id="30640"/>
    <lineage>
        <taxon>Eukaryota</taxon>
        <taxon>Metazoa</taxon>
        <taxon>Chordata</taxon>
        <taxon>Craniata</taxon>
        <taxon>Vertebrata</taxon>
        <taxon>Euteleostomi</taxon>
        <taxon>Mammalia</taxon>
        <taxon>Eutheria</taxon>
        <taxon>Euarchontoglires</taxon>
        <taxon>Glires</taxon>
        <taxon>Rodentia</taxon>
        <taxon>Sciuromorpha</taxon>
        <taxon>Sciuridae</taxon>
        <taxon>Sciurinae</taxon>
        <taxon>Sciurini</taxon>
        <taxon>Sciurus</taxon>
    </lineage>
</organism>
<dbReference type="EMBL" id="JAATJV010167425">
    <property type="protein sequence ID" value="MBZ3871421.1"/>
    <property type="molecule type" value="Genomic_DNA"/>
</dbReference>
<comment type="subcellular location">
    <subcellularLocation>
        <location evidence="1">Nucleus</location>
    </subcellularLocation>
</comment>
<keyword evidence="6" id="KW-1185">Reference proteome</keyword>
<evidence type="ECO:0000313" key="5">
    <source>
        <dbReference type="EMBL" id="MBZ3871421.1"/>
    </source>
</evidence>
<feature type="region of interest" description="Disordered" evidence="4">
    <location>
        <begin position="611"/>
        <end position="794"/>
    </location>
</feature>